<dbReference type="InterPro" id="IPR036864">
    <property type="entry name" value="Zn2-C6_fun-type_DNA-bd_sf"/>
</dbReference>
<dbReference type="PANTHER" id="PTHR31845:SF17">
    <property type="entry name" value="ZN(II)2CYS6 TRANSCRIPTION FACTOR (EUROFUNG)"/>
    <property type="match status" value="1"/>
</dbReference>
<dbReference type="GeneID" id="43585750"/>
<keyword evidence="2" id="KW-0479">Metal-binding</keyword>
<dbReference type="RefSeq" id="XP_065823447.1">
    <property type="nucleotide sequence ID" value="XM_065967375.1"/>
</dbReference>
<dbReference type="Pfam" id="PF04082">
    <property type="entry name" value="Fungal_trans"/>
    <property type="match status" value="1"/>
</dbReference>
<dbReference type="GO" id="GO:0005634">
    <property type="term" value="C:nucleus"/>
    <property type="evidence" value="ECO:0007669"/>
    <property type="project" value="UniProtKB-SubCell"/>
</dbReference>
<evidence type="ECO:0000259" key="8">
    <source>
        <dbReference type="PROSITE" id="PS50048"/>
    </source>
</evidence>
<name>A0AAJ8LLD4_9TREE</name>
<evidence type="ECO:0000256" key="5">
    <source>
        <dbReference type="ARBA" id="ARBA00023163"/>
    </source>
</evidence>
<dbReference type="InterPro" id="IPR051089">
    <property type="entry name" value="prtT"/>
</dbReference>
<feature type="compositionally biased region" description="Basic and acidic residues" evidence="7">
    <location>
        <begin position="15"/>
        <end position="34"/>
    </location>
</feature>
<dbReference type="CDD" id="cd00067">
    <property type="entry name" value="GAL4"/>
    <property type="match status" value="1"/>
</dbReference>
<feature type="domain" description="Zn(2)-C6 fungal-type" evidence="8">
    <location>
        <begin position="35"/>
        <end position="71"/>
    </location>
</feature>
<accession>A0AAJ8LLD4</accession>
<organism evidence="9 10">
    <name type="scientific">Kwoniella shandongensis</name>
    <dbReference type="NCBI Taxonomy" id="1734106"/>
    <lineage>
        <taxon>Eukaryota</taxon>
        <taxon>Fungi</taxon>
        <taxon>Dikarya</taxon>
        <taxon>Basidiomycota</taxon>
        <taxon>Agaricomycotina</taxon>
        <taxon>Tremellomycetes</taxon>
        <taxon>Tremellales</taxon>
        <taxon>Cryptococcaceae</taxon>
        <taxon>Kwoniella</taxon>
    </lineage>
</organism>
<evidence type="ECO:0000256" key="2">
    <source>
        <dbReference type="ARBA" id="ARBA00022723"/>
    </source>
</evidence>
<feature type="region of interest" description="Disordered" evidence="7">
    <location>
        <begin position="94"/>
        <end position="227"/>
    </location>
</feature>
<feature type="compositionally biased region" description="Basic and acidic residues" evidence="7">
    <location>
        <begin position="147"/>
        <end position="159"/>
    </location>
</feature>
<gene>
    <name evidence="9" type="ORF">CI109_103855</name>
</gene>
<feature type="compositionally biased region" description="Low complexity" evidence="7">
    <location>
        <begin position="1"/>
        <end position="14"/>
    </location>
</feature>
<sequence length="746" mass="82603">MQQQHHQQQQQQQQQDREDTPGKRKLGKVDRGREACNECRRHKIRCHPHPDDPQHLFPCSRCERMNLSCEFAKHNRGRKRKRPVPLLAGSLLAEGSSSHANGGPGQASSSNFNEEPSTLRSLGDPRFPFISADDAPIHGQPSRTHRYHNDHVKYEEEHRQSHHMSLRRMLGEESSDNDESDESDEAEEEHGGGTNGHGADNGERGDATDNNQRKKGRNAMKGSDLVDDPVRAGFVDEAEARALFHLFMTHYNTSLTMLDPILHTHDSVRQASSFLYTAILCVTSRYLSSLSPPDSNGHQISPESARSVHQQILVLARDHLTWSFAEATTDINVVRAMVVLSINKEPDDDKAGYYISRAVLMGKELNLGRLPPREELDKMSEDQLRHLRCRQRTWLCLFSVNSIFNMQFRQPMLIPQSDPLVATAHHWLKRSRPETLLRDTLLVCSTELRRKYLHYRDLLVGPGPDTPAYRSAVSLSLLTRTMNQDWDVSSEAWIRDIIDEDQIDLGGPNSIPAFHHCLNAATSVLVRFEGLDKQQLTFASDTFLHFALYAATLLSTLCRGQHPYKFEGVEIEHCRRLILKAADAIDAASAYESDSPRLHAWYLRRLCEILPTSAPTAPAMTHQTQLQNPSTATSAIPIDPTLQGMSGGLPVDPTLSTVLGSDLDFLLADFPWVGLGTTTPNAGIAPGWGGSGGWGSGGGMDPGMMMMGGEGVNGGMHAGPPPPIMEASYGAGPLGVASMGFGNMLQ</sequence>
<dbReference type="EMBL" id="CP144056">
    <property type="protein sequence ID" value="WWD19395.1"/>
    <property type="molecule type" value="Genomic_DNA"/>
</dbReference>
<dbReference type="CDD" id="cd12148">
    <property type="entry name" value="fungal_TF_MHR"/>
    <property type="match status" value="1"/>
</dbReference>
<keyword evidence="5" id="KW-0804">Transcription</keyword>
<comment type="subcellular location">
    <subcellularLocation>
        <location evidence="1">Nucleus</location>
    </subcellularLocation>
</comment>
<evidence type="ECO:0000256" key="7">
    <source>
        <dbReference type="SAM" id="MobiDB-lite"/>
    </source>
</evidence>
<dbReference type="GO" id="GO:0000981">
    <property type="term" value="F:DNA-binding transcription factor activity, RNA polymerase II-specific"/>
    <property type="evidence" value="ECO:0007669"/>
    <property type="project" value="InterPro"/>
</dbReference>
<dbReference type="GO" id="GO:0006351">
    <property type="term" value="P:DNA-templated transcription"/>
    <property type="evidence" value="ECO:0007669"/>
    <property type="project" value="InterPro"/>
</dbReference>
<dbReference type="Proteomes" id="UP000322225">
    <property type="component" value="Chromosome 6"/>
</dbReference>
<keyword evidence="4" id="KW-0238">DNA-binding</keyword>
<dbReference type="SMART" id="SM00066">
    <property type="entry name" value="GAL4"/>
    <property type="match status" value="1"/>
</dbReference>
<dbReference type="Pfam" id="PF00172">
    <property type="entry name" value="Zn_clus"/>
    <property type="match status" value="1"/>
</dbReference>
<dbReference type="AlphaFoldDB" id="A0AAJ8LLD4"/>
<dbReference type="PANTHER" id="PTHR31845">
    <property type="entry name" value="FINGER DOMAIN PROTEIN, PUTATIVE-RELATED"/>
    <property type="match status" value="1"/>
</dbReference>
<evidence type="ECO:0000256" key="6">
    <source>
        <dbReference type="ARBA" id="ARBA00023242"/>
    </source>
</evidence>
<feature type="compositionally biased region" description="Acidic residues" evidence="7">
    <location>
        <begin position="173"/>
        <end position="188"/>
    </location>
</feature>
<reference evidence="9" key="1">
    <citation type="submission" date="2017-08" db="EMBL/GenBank/DDBJ databases">
        <authorList>
            <person name="Cuomo C."/>
            <person name="Billmyre B."/>
            <person name="Heitman J."/>
        </authorList>
    </citation>
    <scope>NUCLEOTIDE SEQUENCE</scope>
    <source>
        <strain evidence="9">CBS 12478</strain>
    </source>
</reference>
<dbReference type="PROSITE" id="PS50048">
    <property type="entry name" value="ZN2_CY6_FUNGAL_2"/>
    <property type="match status" value="1"/>
</dbReference>
<feature type="compositionally biased region" description="Polar residues" evidence="7">
    <location>
        <begin position="106"/>
        <end position="120"/>
    </location>
</feature>
<feature type="region of interest" description="Disordered" evidence="7">
    <location>
        <begin position="1"/>
        <end position="34"/>
    </location>
</feature>
<dbReference type="GO" id="GO:0000976">
    <property type="term" value="F:transcription cis-regulatory region binding"/>
    <property type="evidence" value="ECO:0007669"/>
    <property type="project" value="TreeGrafter"/>
</dbReference>
<dbReference type="SUPFAM" id="SSF57701">
    <property type="entry name" value="Zn2/Cys6 DNA-binding domain"/>
    <property type="match status" value="1"/>
</dbReference>
<keyword evidence="10" id="KW-1185">Reference proteome</keyword>
<proteinExistence type="predicted"/>
<evidence type="ECO:0000313" key="10">
    <source>
        <dbReference type="Proteomes" id="UP000322225"/>
    </source>
</evidence>
<reference evidence="9" key="2">
    <citation type="submission" date="2024-01" db="EMBL/GenBank/DDBJ databases">
        <title>Comparative genomics of Cryptococcus and Kwoniella reveals pathogenesis evolution and contrasting modes of karyotype evolution via chromosome fusion or intercentromeric recombination.</title>
        <authorList>
            <person name="Coelho M.A."/>
            <person name="David-Palma M."/>
            <person name="Shea T."/>
            <person name="Bowers K."/>
            <person name="McGinley-Smith S."/>
            <person name="Mohammad A.W."/>
            <person name="Gnirke A."/>
            <person name="Yurkov A.M."/>
            <person name="Nowrousian M."/>
            <person name="Sun S."/>
            <person name="Cuomo C.A."/>
            <person name="Heitman J."/>
        </authorList>
    </citation>
    <scope>NUCLEOTIDE SEQUENCE</scope>
    <source>
        <strain evidence="9">CBS 12478</strain>
    </source>
</reference>
<keyword evidence="6" id="KW-0539">Nucleus</keyword>
<dbReference type="Gene3D" id="4.10.240.10">
    <property type="entry name" value="Zn(2)-C6 fungal-type DNA-binding domain"/>
    <property type="match status" value="1"/>
</dbReference>
<dbReference type="PROSITE" id="PS00463">
    <property type="entry name" value="ZN2_CY6_FUNGAL_1"/>
    <property type="match status" value="1"/>
</dbReference>
<evidence type="ECO:0000313" key="9">
    <source>
        <dbReference type="EMBL" id="WWD19395.1"/>
    </source>
</evidence>
<dbReference type="InterPro" id="IPR001138">
    <property type="entry name" value="Zn2Cys6_DnaBD"/>
</dbReference>
<evidence type="ECO:0000256" key="3">
    <source>
        <dbReference type="ARBA" id="ARBA00023015"/>
    </source>
</evidence>
<dbReference type="KEGG" id="ksn:43585750"/>
<protein>
    <recommendedName>
        <fullName evidence="8">Zn(2)-C6 fungal-type domain-containing protein</fullName>
    </recommendedName>
</protein>
<keyword evidence="3" id="KW-0805">Transcription regulation</keyword>
<evidence type="ECO:0000256" key="4">
    <source>
        <dbReference type="ARBA" id="ARBA00023125"/>
    </source>
</evidence>
<dbReference type="GO" id="GO:0008270">
    <property type="term" value="F:zinc ion binding"/>
    <property type="evidence" value="ECO:0007669"/>
    <property type="project" value="InterPro"/>
</dbReference>
<evidence type="ECO:0000256" key="1">
    <source>
        <dbReference type="ARBA" id="ARBA00004123"/>
    </source>
</evidence>
<dbReference type="InterPro" id="IPR007219">
    <property type="entry name" value="XnlR_reg_dom"/>
</dbReference>